<dbReference type="KEGG" id="gfe:Gferi_01560"/>
<dbReference type="HAMAP" id="MF_01217">
    <property type="entry name" value="Acyl_carrier"/>
    <property type="match status" value="1"/>
</dbReference>
<dbReference type="GO" id="GO:0009245">
    <property type="term" value="P:lipid A biosynthetic process"/>
    <property type="evidence" value="ECO:0007669"/>
    <property type="project" value="TreeGrafter"/>
</dbReference>
<keyword evidence="1 7" id="KW-0596">Phosphopantetheine</keyword>
<evidence type="ECO:0000256" key="2">
    <source>
        <dbReference type="ARBA" id="ARBA00022516"/>
    </source>
</evidence>
<comment type="similarity">
    <text evidence="7">Belongs to the acyl carrier protein (ACP) family.</text>
</comment>
<dbReference type="OrthoDB" id="9804551at2"/>
<dbReference type="NCBIfam" id="NF002148">
    <property type="entry name" value="PRK00982.1-2"/>
    <property type="match status" value="1"/>
</dbReference>
<dbReference type="PROSITE" id="PS50075">
    <property type="entry name" value="CARRIER"/>
    <property type="match status" value="1"/>
</dbReference>
<evidence type="ECO:0000256" key="1">
    <source>
        <dbReference type="ARBA" id="ARBA00022450"/>
    </source>
</evidence>
<proteinExistence type="inferred from homology"/>
<evidence type="ECO:0000256" key="3">
    <source>
        <dbReference type="ARBA" id="ARBA00022553"/>
    </source>
</evidence>
<dbReference type="PANTHER" id="PTHR20863:SF76">
    <property type="entry name" value="CARRIER DOMAIN-CONTAINING PROTEIN"/>
    <property type="match status" value="1"/>
</dbReference>
<dbReference type="GO" id="GO:0005829">
    <property type="term" value="C:cytosol"/>
    <property type="evidence" value="ECO:0007669"/>
    <property type="project" value="TreeGrafter"/>
</dbReference>
<evidence type="ECO:0000313" key="11">
    <source>
        <dbReference type="EMBL" id="AOT68393.1"/>
    </source>
</evidence>
<dbReference type="PANTHER" id="PTHR20863">
    <property type="entry name" value="ACYL CARRIER PROTEIN"/>
    <property type="match status" value="1"/>
</dbReference>
<dbReference type="InterPro" id="IPR036736">
    <property type="entry name" value="ACP-like_sf"/>
</dbReference>
<keyword evidence="12" id="KW-1185">Reference proteome</keyword>
<keyword evidence="7" id="KW-0963">Cytoplasm</keyword>
<evidence type="ECO:0000256" key="7">
    <source>
        <dbReference type="HAMAP-Rule" id="MF_01217"/>
    </source>
</evidence>
<evidence type="ECO:0000259" key="10">
    <source>
        <dbReference type="PROSITE" id="PS50075"/>
    </source>
</evidence>
<comment type="PTM">
    <text evidence="9">4'-phosphopantetheine is transferred from CoA to a specific serine of apo-ACP by acpS.</text>
</comment>
<dbReference type="GO" id="GO:0000035">
    <property type="term" value="F:acyl binding"/>
    <property type="evidence" value="ECO:0007669"/>
    <property type="project" value="TreeGrafter"/>
</dbReference>
<dbReference type="SUPFAM" id="SSF47336">
    <property type="entry name" value="ACP-like"/>
    <property type="match status" value="1"/>
</dbReference>
<dbReference type="AlphaFoldDB" id="A0A1D8GBX7"/>
<dbReference type="NCBIfam" id="TIGR00517">
    <property type="entry name" value="acyl_carrier"/>
    <property type="match status" value="1"/>
</dbReference>
<comment type="pathway">
    <text evidence="7 9">Lipid metabolism; fatty acid biosynthesis.</text>
</comment>
<dbReference type="InterPro" id="IPR003231">
    <property type="entry name" value="ACP"/>
</dbReference>
<dbReference type="InterPro" id="IPR009081">
    <property type="entry name" value="PP-bd_ACP"/>
</dbReference>
<evidence type="ECO:0000256" key="6">
    <source>
        <dbReference type="ARBA" id="ARBA00023160"/>
    </source>
</evidence>
<keyword evidence="3 7" id="KW-0597">Phosphoprotein</keyword>
<dbReference type="Pfam" id="PF00550">
    <property type="entry name" value="PP-binding"/>
    <property type="match status" value="1"/>
</dbReference>
<dbReference type="NCBIfam" id="NF002150">
    <property type="entry name" value="PRK00982.1-4"/>
    <property type="match status" value="1"/>
</dbReference>
<comment type="function">
    <text evidence="7 9">Carrier of the growing fatty acid chain in fatty acid biosynthesis.</text>
</comment>
<keyword evidence="5 7" id="KW-0443">Lipid metabolism</keyword>
<evidence type="ECO:0000256" key="5">
    <source>
        <dbReference type="ARBA" id="ARBA00023098"/>
    </source>
</evidence>
<dbReference type="Gene3D" id="1.10.1200.10">
    <property type="entry name" value="ACP-like"/>
    <property type="match status" value="1"/>
</dbReference>
<dbReference type="Proteomes" id="UP000095743">
    <property type="component" value="Chromosome"/>
</dbReference>
<dbReference type="EMBL" id="CP017269">
    <property type="protein sequence ID" value="AOT68393.1"/>
    <property type="molecule type" value="Genomic_DNA"/>
</dbReference>
<protein>
    <recommendedName>
        <fullName evidence="7 8">Acyl carrier protein</fullName>
        <shortName evidence="7">ACP</shortName>
    </recommendedName>
</protein>
<name>A0A1D8GBX7_9FIRM</name>
<comment type="subcellular location">
    <subcellularLocation>
        <location evidence="7">Cytoplasm</location>
    </subcellularLocation>
</comment>
<keyword evidence="2 7" id="KW-0444">Lipid biosynthesis</keyword>
<gene>
    <name evidence="7" type="primary">acpP</name>
    <name evidence="11" type="ORF">Gferi_01560</name>
</gene>
<sequence length="76" mass="8564">MVFEKVVEIIAEQLGLDSTEDITPQTSLMKDLEADSLDAVEIIMALEDEFSVEIPDEEAEKFKNIGDIANYIEENK</sequence>
<feature type="domain" description="Carrier" evidence="10">
    <location>
        <begin position="1"/>
        <end position="76"/>
    </location>
</feature>
<keyword evidence="6 7" id="KW-0275">Fatty acid biosynthesis</keyword>
<accession>A0A1D8GBX7</accession>
<comment type="PTM">
    <text evidence="7">4'-phosphopantetheine is transferred from CoA to a specific serine of apo-ACP by AcpS. This modification is essential for activity because fatty acids are bound in thioester linkage to the sulfhydryl of the prosthetic group.</text>
</comment>
<dbReference type="RefSeq" id="WP_069973946.1">
    <property type="nucleotide sequence ID" value="NZ_CP017269.1"/>
</dbReference>
<evidence type="ECO:0000256" key="4">
    <source>
        <dbReference type="ARBA" id="ARBA00022832"/>
    </source>
</evidence>
<keyword evidence="4 7" id="KW-0276">Fatty acid metabolism</keyword>
<dbReference type="UniPathway" id="UPA00094"/>
<feature type="modified residue" description="O-(pantetheine 4'-phosphoryl)serine" evidence="7">
    <location>
        <position position="36"/>
    </location>
</feature>
<dbReference type="GO" id="GO:0000036">
    <property type="term" value="F:acyl carrier activity"/>
    <property type="evidence" value="ECO:0007669"/>
    <property type="project" value="UniProtKB-UniRule"/>
</dbReference>
<dbReference type="STRING" id="1424294.Gferi_01560"/>
<organism evidence="11 12">
    <name type="scientific">Geosporobacter ferrireducens</name>
    <dbReference type="NCBI Taxonomy" id="1424294"/>
    <lineage>
        <taxon>Bacteria</taxon>
        <taxon>Bacillati</taxon>
        <taxon>Bacillota</taxon>
        <taxon>Clostridia</taxon>
        <taxon>Peptostreptococcales</taxon>
        <taxon>Thermotaleaceae</taxon>
        <taxon>Geosporobacter</taxon>
    </lineage>
</organism>
<reference evidence="11 12" key="1">
    <citation type="submission" date="2016-09" db="EMBL/GenBank/DDBJ databases">
        <title>Genomic analysis reveals versatility of anaerobic energy metabolism of Geosporobacter ferrireducens IRF9 of phylum Firmicutes.</title>
        <authorList>
            <person name="Kim S.-J."/>
        </authorList>
    </citation>
    <scope>NUCLEOTIDE SEQUENCE [LARGE SCALE GENOMIC DNA]</scope>
    <source>
        <strain evidence="11 12">IRF9</strain>
    </source>
</reference>
<evidence type="ECO:0000256" key="9">
    <source>
        <dbReference type="RuleBase" id="RU003545"/>
    </source>
</evidence>
<evidence type="ECO:0000313" key="12">
    <source>
        <dbReference type="Proteomes" id="UP000095743"/>
    </source>
</evidence>
<evidence type="ECO:0000256" key="8">
    <source>
        <dbReference type="NCBIfam" id="TIGR00517"/>
    </source>
</evidence>
<dbReference type="GO" id="GO:0016020">
    <property type="term" value="C:membrane"/>
    <property type="evidence" value="ECO:0007669"/>
    <property type="project" value="GOC"/>
</dbReference>